<dbReference type="Pfam" id="PF06725">
    <property type="entry name" value="3D"/>
    <property type="match status" value="1"/>
</dbReference>
<evidence type="ECO:0000256" key="1">
    <source>
        <dbReference type="ARBA" id="ARBA00022729"/>
    </source>
</evidence>
<dbReference type="InterPro" id="IPR059180">
    <property type="entry name" value="3D_YorM"/>
</dbReference>
<keyword evidence="1" id="KW-0732">Signal</keyword>
<dbReference type="InterPro" id="IPR051933">
    <property type="entry name" value="Resuscitation_pf_RpfB"/>
</dbReference>
<evidence type="ECO:0000313" key="3">
    <source>
        <dbReference type="EMBL" id="QGG50771.1"/>
    </source>
</evidence>
<reference evidence="3 4" key="1">
    <citation type="submission" date="2019-11" db="EMBL/GenBank/DDBJ databases">
        <title>Whole Genome Sequencing and Comparative Genomic Analyses of Lysinibacillus pakistanensis LZH-9, a Halotolerant Strain with Excellent COD Removal Capability.</title>
        <authorList>
            <person name="Zhou H."/>
        </authorList>
    </citation>
    <scope>NUCLEOTIDE SEQUENCE [LARGE SCALE GENOMIC DNA]</scope>
    <source>
        <strain evidence="3 4">LZH-9</strain>
    </source>
</reference>
<dbReference type="InterPro" id="IPR010611">
    <property type="entry name" value="3D_dom"/>
</dbReference>
<dbReference type="Proteomes" id="UP000373269">
    <property type="component" value="Chromosome"/>
</dbReference>
<gene>
    <name evidence="3" type="ORF">GDS87_07295</name>
</gene>
<dbReference type="SUPFAM" id="SSF50685">
    <property type="entry name" value="Barwin-like endoglucanases"/>
    <property type="match status" value="1"/>
</dbReference>
<dbReference type="Gene3D" id="2.40.40.10">
    <property type="entry name" value="RlpA-like domain"/>
    <property type="match status" value="1"/>
</dbReference>
<protein>
    <recommendedName>
        <fullName evidence="2">3D domain-containing protein</fullName>
    </recommendedName>
</protein>
<evidence type="ECO:0000259" key="2">
    <source>
        <dbReference type="Pfam" id="PF06725"/>
    </source>
</evidence>
<name>A0ABX6D7Z9_9BACI</name>
<accession>A0ABX6D7Z9</accession>
<dbReference type="RefSeq" id="WP_054771233.1">
    <property type="nucleotide sequence ID" value="NZ_CP045835.1"/>
</dbReference>
<evidence type="ECO:0000313" key="4">
    <source>
        <dbReference type="Proteomes" id="UP000373269"/>
    </source>
</evidence>
<dbReference type="InterPro" id="IPR036908">
    <property type="entry name" value="RlpA-like_sf"/>
</dbReference>
<feature type="domain" description="3D" evidence="2">
    <location>
        <begin position="195"/>
        <end position="257"/>
    </location>
</feature>
<sequence>MNEYKVVLIVFFSLLLSFFLLERTGEDIVYLHSEEDSHLGGEMNAVLVPFQWVSKRLLNEDKAFGGCHGFSKEGIVQAQFKIRTQLCQGEINKKLDLETILQNIPKSNHGHAFKMIREAERIRQENHQRQLEQNRIMQEQEFRKERLKPKNSSLQEHKWLKFHATYYGRDCRGCSGITATGINVQRTIYFKELRIVAVDPTIIPLGTIVEIKTPNENFKAIAADKGGAIKGHRLDILVESEEISVQYGRHDVQLRIIN</sequence>
<keyword evidence="4" id="KW-1185">Reference proteome</keyword>
<proteinExistence type="predicted"/>
<organism evidence="3 4">
    <name type="scientific">Lysinibacillus pakistanensis</name>
    <dbReference type="NCBI Taxonomy" id="759811"/>
    <lineage>
        <taxon>Bacteria</taxon>
        <taxon>Bacillati</taxon>
        <taxon>Bacillota</taxon>
        <taxon>Bacilli</taxon>
        <taxon>Bacillales</taxon>
        <taxon>Bacillaceae</taxon>
        <taxon>Lysinibacillus</taxon>
    </lineage>
</organism>
<dbReference type="EMBL" id="CP045835">
    <property type="protein sequence ID" value="QGG50771.1"/>
    <property type="molecule type" value="Genomic_DNA"/>
</dbReference>
<dbReference type="PANTHER" id="PTHR39160:SF4">
    <property type="entry name" value="RESUSCITATION-PROMOTING FACTOR RPFB"/>
    <property type="match status" value="1"/>
</dbReference>
<dbReference type="CDD" id="cd14667">
    <property type="entry name" value="3D_containing_proteins"/>
    <property type="match status" value="1"/>
</dbReference>
<dbReference type="PANTHER" id="PTHR39160">
    <property type="entry name" value="CELL WALL-BINDING PROTEIN YOCH"/>
    <property type="match status" value="1"/>
</dbReference>